<evidence type="ECO:0000313" key="2">
    <source>
        <dbReference type="EMBL" id="CAI5720769.1"/>
    </source>
</evidence>
<sequence>MVAAQAPHALAPGRVLSAHAAATSSSKAAAARTERTLLLAAADREEAIHPLPWFLSPEWPKRPLPTTALDARSQAVPAAHPTRSACLLVLLCGSSAASSSSCFDAGSESELELGHLLKRPATSRDVDDEADSSKKCLQFLVGLLVTMALALVLLLVLQPRAGGAR</sequence>
<protein>
    <recommendedName>
        <fullName evidence="5">RxLR effector candidate protein</fullName>
    </recommendedName>
</protein>
<feature type="transmembrane region" description="Helical" evidence="1">
    <location>
        <begin position="137"/>
        <end position="157"/>
    </location>
</feature>
<reference evidence="3" key="1">
    <citation type="submission" date="2022-12" db="EMBL/GenBank/DDBJ databases">
        <authorList>
            <person name="Webb A."/>
        </authorList>
    </citation>
    <scope>NUCLEOTIDE SEQUENCE</scope>
    <source>
        <strain evidence="3">Hp1</strain>
    </source>
</reference>
<evidence type="ECO:0000256" key="1">
    <source>
        <dbReference type="SAM" id="Phobius"/>
    </source>
</evidence>
<dbReference type="AlphaFoldDB" id="A0AAV0UAW1"/>
<dbReference type="EMBL" id="CANTFL010001133">
    <property type="protein sequence ID" value="CAI5732069.1"/>
    <property type="molecule type" value="Genomic_DNA"/>
</dbReference>
<comment type="caution">
    <text evidence="3">The sequence shown here is derived from an EMBL/GenBank/DDBJ whole genome shotgun (WGS) entry which is preliminary data.</text>
</comment>
<gene>
    <name evidence="2" type="ORF">HBR001_LOCUS2464</name>
    <name evidence="3" type="ORF">HBR001_LOCUS5403</name>
</gene>
<accession>A0AAV0UAW1</accession>
<keyword evidence="4" id="KW-1185">Reference proteome</keyword>
<evidence type="ECO:0000313" key="4">
    <source>
        <dbReference type="Proteomes" id="UP001162031"/>
    </source>
</evidence>
<evidence type="ECO:0000313" key="3">
    <source>
        <dbReference type="EMBL" id="CAI5732069.1"/>
    </source>
</evidence>
<keyword evidence="1" id="KW-1133">Transmembrane helix</keyword>
<keyword evidence="1" id="KW-0812">Transmembrane</keyword>
<organism evidence="3 4">
    <name type="scientific">Hyaloperonospora brassicae</name>
    <name type="common">Brassica downy mildew</name>
    <name type="synonym">Peronospora brassicae</name>
    <dbReference type="NCBI Taxonomy" id="162125"/>
    <lineage>
        <taxon>Eukaryota</taxon>
        <taxon>Sar</taxon>
        <taxon>Stramenopiles</taxon>
        <taxon>Oomycota</taxon>
        <taxon>Peronosporomycetes</taxon>
        <taxon>Peronosporales</taxon>
        <taxon>Peronosporaceae</taxon>
        <taxon>Hyaloperonospora</taxon>
    </lineage>
</organism>
<evidence type="ECO:0008006" key="5">
    <source>
        <dbReference type="Google" id="ProtNLM"/>
    </source>
</evidence>
<keyword evidence="1" id="KW-0472">Membrane</keyword>
<dbReference type="EMBL" id="CANTFL010000321">
    <property type="protein sequence ID" value="CAI5720769.1"/>
    <property type="molecule type" value="Genomic_DNA"/>
</dbReference>
<dbReference type="Proteomes" id="UP001162031">
    <property type="component" value="Unassembled WGS sequence"/>
</dbReference>
<proteinExistence type="predicted"/>
<name>A0AAV0UAW1_HYABA</name>